<accession>A0ACC5Q1D9</accession>
<dbReference type="Proteomes" id="UP000597867">
    <property type="component" value="Unassembled WGS sequence"/>
</dbReference>
<organism evidence="1 2">
    <name type="scientific">Dolichospermum flos-aquae LEGE 04289</name>
    <dbReference type="NCBI Taxonomy" id="1828708"/>
    <lineage>
        <taxon>Bacteria</taxon>
        <taxon>Bacillati</taxon>
        <taxon>Cyanobacteriota</taxon>
        <taxon>Cyanophyceae</taxon>
        <taxon>Nostocales</taxon>
        <taxon>Aphanizomenonaceae</taxon>
        <taxon>Dolichospermum</taxon>
    </lineage>
</organism>
<sequence length="74" mass="8504">MKLIQFMRLSRFKYQLPMIIFLVMCLNLLIAPVVYANSGGSLDKVSAWAIGILGFTTLMLVVYLFIVIFQPERF</sequence>
<evidence type="ECO:0000313" key="2">
    <source>
        <dbReference type="Proteomes" id="UP000597867"/>
    </source>
</evidence>
<keyword evidence="2" id="KW-1185">Reference proteome</keyword>
<reference evidence="1" key="1">
    <citation type="submission" date="2020-10" db="EMBL/GenBank/DDBJ databases">
        <authorList>
            <person name="Castelo-Branco R."/>
            <person name="Eusebio N."/>
            <person name="Adriana R."/>
            <person name="Vieira A."/>
            <person name="Brugerolle De Fraissinette N."/>
            <person name="Rezende De Castro R."/>
            <person name="Schneider M.P."/>
            <person name="Vasconcelos V."/>
            <person name="Leao P.N."/>
        </authorList>
    </citation>
    <scope>NUCLEOTIDE SEQUENCE</scope>
    <source>
        <strain evidence="1">LEGE 04289</strain>
    </source>
</reference>
<name>A0ACC5Q1D9_DOLFA</name>
<evidence type="ECO:0000313" key="1">
    <source>
        <dbReference type="EMBL" id="MBE9218729.1"/>
    </source>
</evidence>
<comment type="caution">
    <text evidence="1">The sequence shown here is derived from an EMBL/GenBank/DDBJ whole genome shotgun (WGS) entry which is preliminary data.</text>
</comment>
<proteinExistence type="predicted"/>
<gene>
    <name evidence="1" type="ORF">IQ222_07990</name>
</gene>
<protein>
    <submittedName>
        <fullName evidence="1">Potassium-transporting ATPase subunit F</fullName>
    </submittedName>
</protein>
<dbReference type="EMBL" id="JADEWF010000020">
    <property type="protein sequence ID" value="MBE9218729.1"/>
    <property type="molecule type" value="Genomic_DNA"/>
</dbReference>